<dbReference type="Proteomes" id="UP000027586">
    <property type="component" value="Unassembled WGS sequence"/>
</dbReference>
<dbReference type="VEuPathDB" id="FungiDB:LCOR_06576.1"/>
<evidence type="ECO:0000313" key="3">
    <source>
        <dbReference type="Proteomes" id="UP000027586"/>
    </source>
</evidence>
<accession>A0A068S0C2</accession>
<organism evidence="1 3">
    <name type="scientific">Lichtheimia corymbifera JMRC:FSU:9682</name>
    <dbReference type="NCBI Taxonomy" id="1263082"/>
    <lineage>
        <taxon>Eukaryota</taxon>
        <taxon>Fungi</taxon>
        <taxon>Fungi incertae sedis</taxon>
        <taxon>Mucoromycota</taxon>
        <taxon>Mucoromycotina</taxon>
        <taxon>Mucoromycetes</taxon>
        <taxon>Mucorales</taxon>
        <taxon>Lichtheimiaceae</taxon>
        <taxon>Lichtheimia</taxon>
    </lineage>
</organism>
<dbReference type="EMBL" id="CBTN010000029">
    <property type="protein sequence ID" value="CDH55435.1"/>
    <property type="molecule type" value="Genomic_DNA"/>
</dbReference>
<evidence type="ECO:0000313" key="1">
    <source>
        <dbReference type="EMBL" id="CDH55435.1"/>
    </source>
</evidence>
<protein>
    <submittedName>
        <fullName evidence="1">Uncharacterized protein</fullName>
    </submittedName>
</protein>
<name>A0A068S0C2_9FUNG</name>
<proteinExistence type="predicted"/>
<dbReference type="VEuPathDB" id="FungiDB:LCOR_10452.1"/>
<comment type="caution">
    <text evidence="1">The sequence shown here is derived from an EMBL/GenBank/DDBJ whole genome shotgun (WGS) entry which is preliminary data.</text>
</comment>
<reference evidence="1 3" key="1">
    <citation type="submission" date="2013-08" db="EMBL/GenBank/DDBJ databases">
        <title>Gene expansion shapes genome architecture in the human pathogen Lichtheimia corymbifera: an evolutionary genomics analysis in the ancient terrestrial Mucorales (Mucoromycotina).</title>
        <authorList>
            <person name="Schwartze V.U."/>
            <person name="Winter S."/>
            <person name="Shelest E."/>
            <person name="Marcet-Houben M."/>
            <person name="Horn F."/>
            <person name="Wehner S."/>
            <person name="Hoffmann K."/>
            <person name="Riege K."/>
            <person name="Sammeth M."/>
            <person name="Nowrousian M."/>
            <person name="Valiante V."/>
            <person name="Linde J."/>
            <person name="Jacobsen I.D."/>
            <person name="Marz M."/>
            <person name="Brakhage A.A."/>
            <person name="Gabaldon T."/>
            <person name="Bocker S."/>
            <person name="Voigt K."/>
        </authorList>
    </citation>
    <scope>NUCLEOTIDE SEQUENCE [LARGE SCALE GENOMIC DNA]</scope>
    <source>
        <strain evidence="1">FSU 9682</strain>
        <strain evidence="3">JMRC:FSU:9682</strain>
    </source>
</reference>
<sequence>MRPFVIHIYNKDYPQYVNDSPALDRPLHPSIVLIRKDLADQRWNREHIKFREPYALLMPIRSWLDAPI</sequence>
<keyword evidence="3" id="KW-1185">Reference proteome</keyword>
<dbReference type="AlphaFoldDB" id="A0A068S0C2"/>
<evidence type="ECO:0000313" key="2">
    <source>
        <dbReference type="EMBL" id="CDH59645.1"/>
    </source>
</evidence>
<dbReference type="EMBL" id="CBTN010000073">
    <property type="protein sequence ID" value="CDH59645.1"/>
    <property type="molecule type" value="Genomic_DNA"/>
</dbReference>
<gene>
    <name evidence="1" type="ORF">LCOR_06576.1</name>
    <name evidence="2" type="ORF">LCOR_10452.1</name>
</gene>